<dbReference type="AlphaFoldDB" id="A0A074Y408"/>
<keyword evidence="5" id="KW-0547">Nucleotide-binding</keyword>
<sequence>MNLQDGIDRTLSLIMPGIEDHRRQCNFEGLRQQPFVLGLTGLQGSGKSTWAEGIVHLLRDRHKLNSVAISLDDLYKTHDDLLGVRERDSDNKLLQTRGQPGTHDIQLSQGFFDAIRTAEDGEELCIPSFDKSRYAGAGDRAPLHTWKSVTGSVDVIVFEGWCLGFSPLSLPQLREKHQYAQERQSKQDVNAQMSTSTLADHALCHLERVNESLRGYCEAFTGPQQFQALVHIDTNDLVNVYEWRWQQEQALWDKTGCGMTKEQVYAFVRGYMPAYEMYLEHLRDGFFPKFEDGQQDRCEIKIKTQIRVLLDRQRIVQSIEAVS</sequence>
<keyword evidence="8" id="KW-0539">Nucleus</keyword>
<protein>
    <recommendedName>
        <fullName evidence="12">Phosphoribulokinase/uridine kinase domain-containing protein</fullName>
    </recommendedName>
</protein>
<dbReference type="PANTHER" id="PTHR10285">
    <property type="entry name" value="URIDINE KINASE"/>
    <property type="match status" value="1"/>
</dbReference>
<keyword evidence="4" id="KW-0808">Transferase</keyword>
<dbReference type="OrthoDB" id="347435at2759"/>
<evidence type="ECO:0000256" key="2">
    <source>
        <dbReference type="ARBA" id="ARBA00004496"/>
    </source>
</evidence>
<evidence type="ECO:0000256" key="7">
    <source>
        <dbReference type="ARBA" id="ARBA00022840"/>
    </source>
</evidence>
<gene>
    <name evidence="10" type="ORF">AUEXF2481DRAFT_9220</name>
</gene>
<dbReference type="InParanoid" id="A0A074Y408"/>
<dbReference type="GO" id="GO:0005634">
    <property type="term" value="C:nucleus"/>
    <property type="evidence" value="ECO:0007669"/>
    <property type="project" value="UniProtKB-SubCell"/>
</dbReference>
<dbReference type="STRING" id="1043005.A0A074Y408"/>
<dbReference type="GO" id="GO:0016301">
    <property type="term" value="F:kinase activity"/>
    <property type="evidence" value="ECO:0007669"/>
    <property type="project" value="UniProtKB-KW"/>
</dbReference>
<name>A0A074Y408_AURSE</name>
<proteinExistence type="inferred from homology"/>
<reference evidence="10 11" key="1">
    <citation type="journal article" date="2014" name="BMC Genomics">
        <title>Genome sequencing of four Aureobasidium pullulans varieties: biotechnological potential, stress tolerance, and description of new species.</title>
        <authorList>
            <person name="Gostin Ar C."/>
            <person name="Ohm R.A."/>
            <person name="Kogej T."/>
            <person name="Sonjak S."/>
            <person name="Turk M."/>
            <person name="Zajc J."/>
            <person name="Zalar P."/>
            <person name="Grube M."/>
            <person name="Sun H."/>
            <person name="Han J."/>
            <person name="Sharma A."/>
            <person name="Chiniquy J."/>
            <person name="Ngan C.Y."/>
            <person name="Lipzen A."/>
            <person name="Barry K."/>
            <person name="Grigoriev I.V."/>
            <person name="Gunde-Cimerman N."/>
        </authorList>
    </citation>
    <scope>NUCLEOTIDE SEQUENCE [LARGE SCALE GENOMIC DNA]</scope>
    <source>
        <strain evidence="10 11">EXF-2481</strain>
    </source>
</reference>
<organism evidence="10 11">
    <name type="scientific">Aureobasidium subglaciale (strain EXF-2481)</name>
    <name type="common">Aureobasidium pullulans var. subglaciale</name>
    <dbReference type="NCBI Taxonomy" id="1043005"/>
    <lineage>
        <taxon>Eukaryota</taxon>
        <taxon>Fungi</taxon>
        <taxon>Dikarya</taxon>
        <taxon>Ascomycota</taxon>
        <taxon>Pezizomycotina</taxon>
        <taxon>Dothideomycetes</taxon>
        <taxon>Dothideomycetidae</taxon>
        <taxon>Dothideales</taxon>
        <taxon>Saccotheciaceae</taxon>
        <taxon>Aureobasidium</taxon>
    </lineage>
</organism>
<dbReference type="SUPFAM" id="SSF52540">
    <property type="entry name" value="P-loop containing nucleoside triphosphate hydrolases"/>
    <property type="match status" value="1"/>
</dbReference>
<accession>A0A074Y408</accession>
<evidence type="ECO:0000256" key="1">
    <source>
        <dbReference type="ARBA" id="ARBA00004123"/>
    </source>
</evidence>
<evidence type="ECO:0000256" key="3">
    <source>
        <dbReference type="ARBA" id="ARBA00022490"/>
    </source>
</evidence>
<dbReference type="HOGENOM" id="CLU_056986_0_0_1"/>
<evidence type="ECO:0000256" key="4">
    <source>
        <dbReference type="ARBA" id="ARBA00022679"/>
    </source>
</evidence>
<evidence type="ECO:0000313" key="11">
    <source>
        <dbReference type="Proteomes" id="UP000030641"/>
    </source>
</evidence>
<evidence type="ECO:0000256" key="6">
    <source>
        <dbReference type="ARBA" id="ARBA00022777"/>
    </source>
</evidence>
<dbReference type="RefSeq" id="XP_013339129.1">
    <property type="nucleotide sequence ID" value="XM_013483675.1"/>
</dbReference>
<dbReference type="FunFam" id="3.40.50.300:FF:001691">
    <property type="entry name" value="Probable ATP-dependent kinase TDA10"/>
    <property type="match status" value="1"/>
</dbReference>
<keyword evidence="11" id="KW-1185">Reference proteome</keyword>
<dbReference type="EMBL" id="KL584787">
    <property type="protein sequence ID" value="KEQ90654.1"/>
    <property type="molecule type" value="Genomic_DNA"/>
</dbReference>
<dbReference type="FunCoup" id="A0A074Y408">
    <property type="interactions" value="326"/>
</dbReference>
<dbReference type="GO" id="GO:0005737">
    <property type="term" value="C:cytoplasm"/>
    <property type="evidence" value="ECO:0007669"/>
    <property type="project" value="UniProtKB-SubCell"/>
</dbReference>
<evidence type="ECO:0000256" key="5">
    <source>
        <dbReference type="ARBA" id="ARBA00022741"/>
    </source>
</evidence>
<comment type="similarity">
    <text evidence="9">Belongs to the GLYK kinase family.</text>
</comment>
<dbReference type="OMA" id="FAGPQHF"/>
<dbReference type="Proteomes" id="UP000030641">
    <property type="component" value="Unassembled WGS sequence"/>
</dbReference>
<comment type="subcellular location">
    <subcellularLocation>
        <location evidence="2">Cytoplasm</location>
    </subcellularLocation>
    <subcellularLocation>
        <location evidence="1">Nucleus</location>
    </subcellularLocation>
</comment>
<evidence type="ECO:0000256" key="9">
    <source>
        <dbReference type="ARBA" id="ARBA00061312"/>
    </source>
</evidence>
<evidence type="ECO:0000256" key="8">
    <source>
        <dbReference type="ARBA" id="ARBA00023242"/>
    </source>
</evidence>
<dbReference type="Gene3D" id="3.40.50.300">
    <property type="entry name" value="P-loop containing nucleotide triphosphate hydrolases"/>
    <property type="match status" value="1"/>
</dbReference>
<evidence type="ECO:0008006" key="12">
    <source>
        <dbReference type="Google" id="ProtNLM"/>
    </source>
</evidence>
<evidence type="ECO:0000313" key="10">
    <source>
        <dbReference type="EMBL" id="KEQ90654.1"/>
    </source>
</evidence>
<dbReference type="InterPro" id="IPR027417">
    <property type="entry name" value="P-loop_NTPase"/>
</dbReference>
<keyword evidence="7" id="KW-0067">ATP-binding</keyword>
<dbReference type="GeneID" id="25372258"/>
<dbReference type="GO" id="GO:0005524">
    <property type="term" value="F:ATP binding"/>
    <property type="evidence" value="ECO:0007669"/>
    <property type="project" value="UniProtKB-KW"/>
</dbReference>
<keyword evidence="3" id="KW-0963">Cytoplasm</keyword>
<keyword evidence="6" id="KW-0418">Kinase</keyword>